<dbReference type="AlphaFoldDB" id="A0A388LIH7"/>
<dbReference type="Gene3D" id="1.10.510.10">
    <property type="entry name" value="Transferase(Phosphotransferase) domain 1"/>
    <property type="match status" value="1"/>
</dbReference>
<dbReference type="OrthoDB" id="4062651at2759"/>
<name>A0A388LIH7_CHABU</name>
<accession>A0A388LIH7</accession>
<feature type="coiled-coil region" evidence="2">
    <location>
        <begin position="126"/>
        <end position="210"/>
    </location>
</feature>
<feature type="compositionally biased region" description="Low complexity" evidence="3">
    <location>
        <begin position="476"/>
        <end position="488"/>
    </location>
</feature>
<keyword evidence="1" id="KW-0833">Ubl conjugation pathway</keyword>
<protein>
    <recommendedName>
        <fullName evidence="6">Protein kinase domain-containing protein</fullName>
    </recommendedName>
</protein>
<evidence type="ECO:0000256" key="3">
    <source>
        <dbReference type="SAM" id="MobiDB-lite"/>
    </source>
</evidence>
<dbReference type="Proteomes" id="UP000265515">
    <property type="component" value="Unassembled WGS sequence"/>
</dbReference>
<dbReference type="Gramene" id="GBG82116">
    <property type="protein sequence ID" value="GBG82116"/>
    <property type="gene ID" value="CBR_g34397"/>
</dbReference>
<dbReference type="InterPro" id="IPR011009">
    <property type="entry name" value="Kinase-like_dom_sf"/>
</dbReference>
<dbReference type="EMBL" id="BFEA01000397">
    <property type="protein sequence ID" value="GBG82116.1"/>
    <property type="molecule type" value="Genomic_DNA"/>
</dbReference>
<feature type="coiled-coil region" evidence="2">
    <location>
        <begin position="61"/>
        <end position="96"/>
    </location>
</feature>
<evidence type="ECO:0000256" key="1">
    <source>
        <dbReference type="ARBA" id="ARBA00022786"/>
    </source>
</evidence>
<keyword evidence="5" id="KW-1185">Reference proteome</keyword>
<comment type="caution">
    <text evidence="4">The sequence shown here is derived from an EMBL/GenBank/DDBJ whole genome shotgun (WGS) entry which is preliminary data.</text>
</comment>
<reference evidence="4 5" key="1">
    <citation type="journal article" date="2018" name="Cell">
        <title>The Chara Genome: Secondary Complexity and Implications for Plant Terrestrialization.</title>
        <authorList>
            <person name="Nishiyama T."/>
            <person name="Sakayama H."/>
            <person name="Vries J.D."/>
            <person name="Buschmann H."/>
            <person name="Saint-Marcoux D."/>
            <person name="Ullrich K.K."/>
            <person name="Haas F.B."/>
            <person name="Vanderstraeten L."/>
            <person name="Becker D."/>
            <person name="Lang D."/>
            <person name="Vosolsobe S."/>
            <person name="Rombauts S."/>
            <person name="Wilhelmsson P.K.I."/>
            <person name="Janitza P."/>
            <person name="Kern R."/>
            <person name="Heyl A."/>
            <person name="Rumpler F."/>
            <person name="Villalobos L.I.A.C."/>
            <person name="Clay J.M."/>
            <person name="Skokan R."/>
            <person name="Toyoda A."/>
            <person name="Suzuki Y."/>
            <person name="Kagoshima H."/>
            <person name="Schijlen E."/>
            <person name="Tajeshwar N."/>
            <person name="Catarino B."/>
            <person name="Hetherington A.J."/>
            <person name="Saltykova A."/>
            <person name="Bonnot C."/>
            <person name="Breuninger H."/>
            <person name="Symeonidi A."/>
            <person name="Radhakrishnan G.V."/>
            <person name="Van Nieuwerburgh F."/>
            <person name="Deforce D."/>
            <person name="Chang C."/>
            <person name="Karol K.G."/>
            <person name="Hedrich R."/>
            <person name="Ulvskov P."/>
            <person name="Glockner G."/>
            <person name="Delwiche C.F."/>
            <person name="Petrasek J."/>
            <person name="Van de Peer Y."/>
            <person name="Friml J."/>
            <person name="Beilby M."/>
            <person name="Dolan L."/>
            <person name="Kohara Y."/>
            <person name="Sugano S."/>
            <person name="Fujiyama A."/>
            <person name="Delaux P.-M."/>
            <person name="Quint M."/>
            <person name="TheiBen G."/>
            <person name="Hagemann M."/>
            <person name="Harholt J."/>
            <person name="Dunand C."/>
            <person name="Zachgo S."/>
            <person name="Langdale J."/>
            <person name="Maumus F."/>
            <person name="Straeten D.V.D."/>
            <person name="Gould S.B."/>
            <person name="Rensing S.A."/>
        </authorList>
    </citation>
    <scope>NUCLEOTIDE SEQUENCE [LARGE SCALE GENOMIC DNA]</scope>
    <source>
        <strain evidence="4 5">S276</strain>
    </source>
</reference>
<feature type="region of interest" description="Disordered" evidence="3">
    <location>
        <begin position="476"/>
        <end position="504"/>
    </location>
</feature>
<dbReference type="PANTHER" id="PTHR45647:SF139">
    <property type="entry name" value="OS02G0152300 PROTEIN"/>
    <property type="match status" value="1"/>
</dbReference>
<evidence type="ECO:0008006" key="6">
    <source>
        <dbReference type="Google" id="ProtNLM"/>
    </source>
</evidence>
<keyword evidence="2" id="KW-0175">Coiled coil</keyword>
<dbReference type="PANTHER" id="PTHR45647">
    <property type="entry name" value="OS02G0152300 PROTEIN"/>
    <property type="match status" value="1"/>
</dbReference>
<evidence type="ECO:0000313" key="4">
    <source>
        <dbReference type="EMBL" id="GBG82116.1"/>
    </source>
</evidence>
<evidence type="ECO:0000313" key="5">
    <source>
        <dbReference type="Proteomes" id="UP000265515"/>
    </source>
</evidence>
<evidence type="ECO:0000256" key="2">
    <source>
        <dbReference type="SAM" id="Coils"/>
    </source>
</evidence>
<dbReference type="InterPro" id="IPR051348">
    <property type="entry name" value="U-box_ubiquitin_ligases"/>
</dbReference>
<organism evidence="4 5">
    <name type="scientific">Chara braunii</name>
    <name type="common">Braun's stonewort</name>
    <dbReference type="NCBI Taxonomy" id="69332"/>
    <lineage>
        <taxon>Eukaryota</taxon>
        <taxon>Viridiplantae</taxon>
        <taxon>Streptophyta</taxon>
        <taxon>Charophyceae</taxon>
        <taxon>Charales</taxon>
        <taxon>Characeae</taxon>
        <taxon>Chara</taxon>
    </lineage>
</organism>
<proteinExistence type="predicted"/>
<dbReference type="SUPFAM" id="SSF56112">
    <property type="entry name" value="Protein kinase-like (PK-like)"/>
    <property type="match status" value="1"/>
</dbReference>
<sequence>MHLCAKSNLLVLGGRGEFRVVQVVTRGGEMDKEAVKQKGSLAARPRIEPENEEANALLELERKIEHRVAKIELNCEEMMKELKAEHQERITKLEMELVEKIRWAEAVSAQKLSDDESSRRHLVDRISLLESERDKLIDKVSKLEHQGMQRIQADRIHFQKLEVELERIQAEVVSAQKVSDASRRHLADKISSLESARDKLTEKVTELEQRFSKEVAHQDGTEVSVRLQEFSSKELQDATDNFDVKQKCEDGDPHGDVYTGKLRDGTLIKVKKIRNTSSAMQIMELSKFKDDVVDRLRLLHHPHLVTPLGVCYEESCLVYEHMAHGNVKDWIARGENSTSRGSLAWYARFRIMAEVARGLCFLHSYPLASGGPIIHTTDTGALPRRSARLAVRARSVVPPRTKYQQQRLSRRTTLAASSTTLTVPVTTGVLPACPVQGALEPLADYLGRLQVFTDAVATAKAQQEAAEAERQRLVNEAAAQAQQTAEADAAARDRRNAASTESMIQNENQWTTLLQGMFFVPTDAQAEPTQAEAERSNLATVMLSVMRGVMWNNKLLQAHLLTELQQKQKHQQEVAALTAAVRAAATQQQQQQRLLNSTLARINSIEAKASAAPGCTTDETKQLNEHIDHVVIIIDKLGDFTSPATMSSTVAAIKTGITKLQTRPDTATRNYKMPHFTISKFDDYNKTDALTWWQSFLTEASCRTIPADDMMKALYLQLIGGAQAWMNHLAATKKCTIAELHTHITWKEFKQLWFTRFLVRNVVKAAMNEVYTSSQGAEDGEIRVWSDSNYQQVASYSCPWDGHVRRMHLCAKSNLLVLGGFGEFRIVQVVTRGGEMDKEAVKQKGSLAARPRVEPENEEANALLELERRIEHRVAKIDLNCEKVMNELKAEHQERITKLEMELVEKIRGQKRSVHKSCQTTNLVEDI</sequence>
<gene>
    <name evidence="4" type="ORF">CBR_g34397</name>
</gene>